<name>A0A975P5S6_9RHOB</name>
<dbReference type="RefSeq" id="WP_215504381.1">
    <property type="nucleotide sequence ID" value="NZ_CP076361.1"/>
</dbReference>
<reference evidence="1" key="1">
    <citation type="submission" date="2021-06" db="EMBL/GenBank/DDBJ databases">
        <title>Direct submission.</title>
        <authorList>
            <person name="Lee C.-S."/>
            <person name="Jin L."/>
        </authorList>
    </citation>
    <scope>NUCLEOTIDE SEQUENCE</scope>
    <source>
        <strain evidence="1">Con5</strain>
    </source>
</reference>
<proteinExistence type="predicted"/>
<dbReference type="AlphaFoldDB" id="A0A975P5S6"/>
<accession>A0A975P5S6</accession>
<evidence type="ECO:0000313" key="1">
    <source>
        <dbReference type="EMBL" id="QWK90370.1"/>
    </source>
</evidence>
<sequence length="123" mass="13573">MNIPFTNHLPSEGADRRPPRSVLVIEAPEAMPLIEALEPRPQVMAVRFAHLSRMLLEKLDPDCIALPLLRPGFDALHVIERLMELGYRGHICAVSPPLPDQTMVEAELRAAAPGITVRLIITG</sequence>
<keyword evidence="2" id="KW-1185">Reference proteome</keyword>
<gene>
    <name evidence="1" type="ORF">KM031_00095</name>
</gene>
<dbReference type="EMBL" id="CP076361">
    <property type="protein sequence ID" value="QWK90370.1"/>
    <property type="molecule type" value="Genomic_DNA"/>
</dbReference>
<dbReference type="KEGG" id="gfu:KM031_00095"/>
<evidence type="ECO:0000313" key="2">
    <source>
        <dbReference type="Proteomes" id="UP000679352"/>
    </source>
</evidence>
<dbReference type="Proteomes" id="UP000679352">
    <property type="component" value="Chromosome"/>
</dbReference>
<protein>
    <submittedName>
        <fullName evidence="1">Uncharacterized protein</fullName>
    </submittedName>
</protein>
<organism evidence="1 2">
    <name type="scientific">Gemmobacter fulvus</name>
    <dbReference type="NCBI Taxonomy" id="2840474"/>
    <lineage>
        <taxon>Bacteria</taxon>
        <taxon>Pseudomonadati</taxon>
        <taxon>Pseudomonadota</taxon>
        <taxon>Alphaproteobacteria</taxon>
        <taxon>Rhodobacterales</taxon>
        <taxon>Paracoccaceae</taxon>
        <taxon>Gemmobacter</taxon>
    </lineage>
</organism>